<evidence type="ECO:0000313" key="3">
    <source>
        <dbReference type="Proteomes" id="UP001418222"/>
    </source>
</evidence>
<evidence type="ECO:0000256" key="1">
    <source>
        <dbReference type="SAM" id="MobiDB-lite"/>
    </source>
</evidence>
<name>A0AAP0G4R7_9ASPA</name>
<dbReference type="Proteomes" id="UP001418222">
    <property type="component" value="Unassembled WGS sequence"/>
</dbReference>
<feature type="region of interest" description="Disordered" evidence="1">
    <location>
        <begin position="262"/>
        <end position="338"/>
    </location>
</feature>
<sequence length="492" mass="53973">MRAVRADKNRPRRIRVRVQSDRELQQEAAQSHRTPAIKQIATKMRTGEGVRTVRTTMAITANSLTSMKFDTGFDIDFDLFRHSDQIFIDILQLCEDQHLKKFITSRIKLPATDIKEWVFTLTSPDADTITGTISGTLVTLNPGVLSEIFGLINVEDDIELDGSEYDNMLSKMGHSAGNPNKLLKKNLSVEHKFLADVVGKILLGKHTAHDYITKHQFLVMCALVNKKQEKAHELLVSSTVFINASKRLASALFGKWERTISKPSRASSSSTASESTRAVPATPQPIEEVPIPPPPSSTLLPTTPSPQQPPASPMHQPTPPASPEHITPPSSQLPHHLDDIPLHNLMSLPSFDLLPSSPHHIPSSPDEIMIDTLPLTSSSIIQPSVSTQTPPEFMQLDSPSISNILELISPIIRILIAEAITPLADSISSLSALFAAAPSVPSSRGLVPNSGSWLDWVFPSTRRNLKITVRNVRIRYQDSVRDASLVASGDTS</sequence>
<proteinExistence type="predicted"/>
<reference evidence="2 3" key="1">
    <citation type="journal article" date="2022" name="Nat. Plants">
        <title>Genomes of leafy and leafless Platanthera orchids illuminate the evolution of mycoheterotrophy.</title>
        <authorList>
            <person name="Li M.H."/>
            <person name="Liu K.W."/>
            <person name="Li Z."/>
            <person name="Lu H.C."/>
            <person name="Ye Q.L."/>
            <person name="Zhang D."/>
            <person name="Wang J.Y."/>
            <person name="Li Y.F."/>
            <person name="Zhong Z.M."/>
            <person name="Liu X."/>
            <person name="Yu X."/>
            <person name="Liu D.K."/>
            <person name="Tu X.D."/>
            <person name="Liu B."/>
            <person name="Hao Y."/>
            <person name="Liao X.Y."/>
            <person name="Jiang Y.T."/>
            <person name="Sun W.H."/>
            <person name="Chen J."/>
            <person name="Chen Y.Q."/>
            <person name="Ai Y."/>
            <person name="Zhai J.W."/>
            <person name="Wu S.S."/>
            <person name="Zhou Z."/>
            <person name="Hsiao Y.Y."/>
            <person name="Wu W.L."/>
            <person name="Chen Y.Y."/>
            <person name="Lin Y.F."/>
            <person name="Hsu J.L."/>
            <person name="Li C.Y."/>
            <person name="Wang Z.W."/>
            <person name="Zhao X."/>
            <person name="Zhong W.Y."/>
            <person name="Ma X.K."/>
            <person name="Ma L."/>
            <person name="Huang J."/>
            <person name="Chen G.Z."/>
            <person name="Huang M.Z."/>
            <person name="Huang L."/>
            <person name="Peng D.H."/>
            <person name="Luo Y.B."/>
            <person name="Zou S.Q."/>
            <person name="Chen S.P."/>
            <person name="Lan S."/>
            <person name="Tsai W.C."/>
            <person name="Van de Peer Y."/>
            <person name="Liu Z.J."/>
        </authorList>
    </citation>
    <scope>NUCLEOTIDE SEQUENCE [LARGE SCALE GENOMIC DNA]</scope>
    <source>
        <strain evidence="2">Lor287</strain>
    </source>
</reference>
<protein>
    <submittedName>
        <fullName evidence="2">Uncharacterized protein</fullName>
    </submittedName>
</protein>
<dbReference type="EMBL" id="JBBWWQ010000010">
    <property type="protein sequence ID" value="KAK8936852.1"/>
    <property type="molecule type" value="Genomic_DNA"/>
</dbReference>
<comment type="caution">
    <text evidence="2">The sequence shown here is derived from an EMBL/GenBank/DDBJ whole genome shotgun (WGS) entry which is preliminary data.</text>
</comment>
<evidence type="ECO:0000313" key="2">
    <source>
        <dbReference type="EMBL" id="KAK8936852.1"/>
    </source>
</evidence>
<feature type="compositionally biased region" description="Low complexity" evidence="1">
    <location>
        <begin position="262"/>
        <end position="289"/>
    </location>
</feature>
<keyword evidence="3" id="KW-1185">Reference proteome</keyword>
<organism evidence="2 3">
    <name type="scientific">Platanthera zijinensis</name>
    <dbReference type="NCBI Taxonomy" id="2320716"/>
    <lineage>
        <taxon>Eukaryota</taxon>
        <taxon>Viridiplantae</taxon>
        <taxon>Streptophyta</taxon>
        <taxon>Embryophyta</taxon>
        <taxon>Tracheophyta</taxon>
        <taxon>Spermatophyta</taxon>
        <taxon>Magnoliopsida</taxon>
        <taxon>Liliopsida</taxon>
        <taxon>Asparagales</taxon>
        <taxon>Orchidaceae</taxon>
        <taxon>Orchidoideae</taxon>
        <taxon>Orchideae</taxon>
        <taxon>Orchidinae</taxon>
        <taxon>Platanthera</taxon>
    </lineage>
</organism>
<feature type="compositionally biased region" description="Pro residues" evidence="1">
    <location>
        <begin position="303"/>
        <end position="322"/>
    </location>
</feature>
<dbReference type="AlphaFoldDB" id="A0AAP0G4R7"/>
<accession>A0AAP0G4R7</accession>
<gene>
    <name evidence="2" type="ORF">KSP39_PZI012530</name>
</gene>